<dbReference type="InterPro" id="IPR036108">
    <property type="entry name" value="4pyrrol_syn_uPrphyn_synt_sf"/>
</dbReference>
<evidence type="ECO:0000256" key="6">
    <source>
        <dbReference type="ARBA" id="ARBA00031702"/>
    </source>
</evidence>
<evidence type="ECO:0000256" key="7">
    <source>
        <dbReference type="ARBA" id="ARBA00032649"/>
    </source>
</evidence>
<organism evidence="10">
    <name type="scientific">hydrothermal vent metagenome</name>
    <dbReference type="NCBI Taxonomy" id="652676"/>
    <lineage>
        <taxon>unclassified sequences</taxon>
        <taxon>metagenomes</taxon>
        <taxon>ecological metagenomes</taxon>
    </lineage>
</organism>
<comment type="pathway">
    <text evidence="1">Porphyrin-containing compound metabolism; protoporphyrin-IX biosynthesis; coproporphyrinogen-III from 5-aminolevulinate: step 3/4.</text>
</comment>
<dbReference type="Pfam" id="PF02602">
    <property type="entry name" value="HEM4"/>
    <property type="match status" value="1"/>
</dbReference>
<dbReference type="AlphaFoldDB" id="A0A1W1DMH2"/>
<accession>A0A1W1DMH2</accession>
<evidence type="ECO:0000256" key="2">
    <source>
        <dbReference type="ARBA" id="ARBA00008133"/>
    </source>
</evidence>
<evidence type="ECO:0000256" key="4">
    <source>
        <dbReference type="ARBA" id="ARBA00023239"/>
    </source>
</evidence>
<dbReference type="InterPro" id="IPR039793">
    <property type="entry name" value="UROS/Hem4"/>
</dbReference>
<evidence type="ECO:0000256" key="1">
    <source>
        <dbReference type="ARBA" id="ARBA00004772"/>
    </source>
</evidence>
<evidence type="ECO:0000256" key="5">
    <source>
        <dbReference type="ARBA" id="ARBA00023244"/>
    </source>
</evidence>
<dbReference type="GO" id="GO:0004852">
    <property type="term" value="F:uroporphyrinogen-III synthase activity"/>
    <property type="evidence" value="ECO:0007669"/>
    <property type="project" value="UniProtKB-EC"/>
</dbReference>
<dbReference type="CDD" id="cd06578">
    <property type="entry name" value="HemD"/>
    <property type="match status" value="1"/>
</dbReference>
<gene>
    <name evidence="10" type="ORF">MNB_SUP05-6-691</name>
</gene>
<reference evidence="10" key="1">
    <citation type="submission" date="2016-10" db="EMBL/GenBank/DDBJ databases">
        <authorList>
            <person name="de Groot N.N."/>
        </authorList>
    </citation>
    <scope>NUCLEOTIDE SEQUENCE</scope>
</reference>
<name>A0A1W1DMH2_9ZZZZ</name>
<proteinExistence type="inferred from homology"/>
<comment type="catalytic activity">
    <reaction evidence="8">
        <text>hydroxymethylbilane = uroporphyrinogen III + H2O</text>
        <dbReference type="Rhea" id="RHEA:18965"/>
        <dbReference type="ChEBI" id="CHEBI:15377"/>
        <dbReference type="ChEBI" id="CHEBI:57308"/>
        <dbReference type="ChEBI" id="CHEBI:57845"/>
        <dbReference type="EC" id="4.2.1.75"/>
    </reaction>
</comment>
<evidence type="ECO:0000256" key="8">
    <source>
        <dbReference type="ARBA" id="ARBA00048617"/>
    </source>
</evidence>
<evidence type="ECO:0000256" key="3">
    <source>
        <dbReference type="ARBA" id="ARBA00013109"/>
    </source>
</evidence>
<dbReference type="SUPFAM" id="SSF69618">
    <property type="entry name" value="HemD-like"/>
    <property type="match status" value="1"/>
</dbReference>
<evidence type="ECO:0000259" key="9">
    <source>
        <dbReference type="Pfam" id="PF02602"/>
    </source>
</evidence>
<evidence type="ECO:0000313" key="10">
    <source>
        <dbReference type="EMBL" id="SFV82488.1"/>
    </source>
</evidence>
<dbReference type="EC" id="4.2.1.75" evidence="3"/>
<dbReference type="EMBL" id="FPHV01000197">
    <property type="protein sequence ID" value="SFV82488.1"/>
    <property type="molecule type" value="Genomic_DNA"/>
</dbReference>
<protein>
    <recommendedName>
        <fullName evidence="3">uroporphyrinogen-III synthase</fullName>
        <ecNumber evidence="3">4.2.1.75</ecNumber>
    </recommendedName>
    <alternativeName>
        <fullName evidence="7">Hydroxymethylbilane hydrolyase [cyclizing]</fullName>
    </alternativeName>
    <alternativeName>
        <fullName evidence="6">Uroporphyrinogen-III cosynthase</fullName>
    </alternativeName>
</protein>
<feature type="domain" description="Tetrapyrrole biosynthesis uroporphyrinogen III synthase" evidence="9">
    <location>
        <begin position="15"/>
        <end position="235"/>
    </location>
</feature>
<dbReference type="GO" id="GO:0006780">
    <property type="term" value="P:uroporphyrinogen III biosynthetic process"/>
    <property type="evidence" value="ECO:0007669"/>
    <property type="project" value="InterPro"/>
</dbReference>
<dbReference type="InterPro" id="IPR003754">
    <property type="entry name" value="4pyrrol_synth_uPrphyn_synth"/>
</dbReference>
<keyword evidence="5" id="KW-0627">Porphyrin biosynthesis</keyword>
<comment type="similarity">
    <text evidence="2">Belongs to the uroporphyrinogen-III synthase family.</text>
</comment>
<keyword evidence="4 10" id="KW-0456">Lyase</keyword>
<dbReference type="Gene3D" id="3.40.50.10090">
    <property type="match status" value="2"/>
</dbReference>
<dbReference type="PANTHER" id="PTHR38042">
    <property type="entry name" value="UROPORPHYRINOGEN-III SYNTHASE, CHLOROPLASTIC"/>
    <property type="match status" value="1"/>
</dbReference>
<dbReference type="PANTHER" id="PTHR38042:SF1">
    <property type="entry name" value="UROPORPHYRINOGEN-III SYNTHASE, CHLOROPLASTIC"/>
    <property type="match status" value="1"/>
</dbReference>
<sequence>MNVLLTRPFSQVKPLETLVNERGHQALLFPTLRIEALKSAPLKERYDVVIFISANAVEYGLEALSSLEHRHDQIFAVGAATAKKLSDHGFKVDAFPQTKASSESLLAMPEVKELSDKDVLIFRGKGGRETLREGLGKNNIVEYIEVYERTQCKVVPLHQASLTQFLQSDQGVITITSVENLSTLMSMVEQMDVKALQSIKQYPLVVLSDRIKTYAQSVGFYKVEVAPQTSDEGLMQAIEFIL</sequence>